<dbReference type="OrthoDB" id="583587at2"/>
<reference evidence="1 2" key="1">
    <citation type="journal article" date="2014" name="Nat. Commun.">
        <title>Physiological and genomic features of highly alkaliphilic hydrogen-utilizing Betaproteobacteria from a continental serpentinizing site.</title>
        <authorList>
            <person name="Suzuki S."/>
            <person name="Kuenen J.G."/>
            <person name="Schipper K."/>
            <person name="van der Velde S."/>
            <person name="Ishii S."/>
            <person name="Wu A."/>
            <person name="Sorokin D.Y."/>
            <person name="Tenney A."/>
            <person name="Meng X.Y."/>
            <person name="Morrill P.L."/>
            <person name="Kamagata Y."/>
            <person name="Muyzer G."/>
            <person name="Nealson K.H."/>
        </authorList>
    </citation>
    <scope>NUCLEOTIDE SEQUENCE [LARGE SCALE GENOMIC DNA]</scope>
    <source>
        <strain evidence="1 2">B1</strain>
    </source>
</reference>
<dbReference type="HOGENOM" id="CLU_993440_0_0_4"/>
<organism evidence="1 2">
    <name type="scientific">Serpentinimonas maccroryi</name>
    <dbReference type="NCBI Taxonomy" id="1458426"/>
    <lineage>
        <taxon>Bacteria</taxon>
        <taxon>Pseudomonadati</taxon>
        <taxon>Pseudomonadota</taxon>
        <taxon>Betaproteobacteria</taxon>
        <taxon>Burkholderiales</taxon>
        <taxon>Comamonadaceae</taxon>
        <taxon>Serpentinimonas</taxon>
    </lineage>
</organism>
<dbReference type="STRING" id="1458426.SMCB_1989"/>
<gene>
    <name evidence="1" type="ORF">SMCB_1989</name>
</gene>
<name>A0A060NR16_9BURK</name>
<sequence length="285" mass="31517">MLPRDTDWRQGDLLSCEAAAALELVSANDQGRRVIVITHDCDLVHDSERCVEVIIAELVVKDPKPDPQLSYAKNPRRLHLAYEATDAAPLILELRHADRRSVPKGDFAGSAAKDHSHALPVDAKRALKQWLAARYGRPAFPNAFEKRLRKRSGKHTVEQLIAKILEPDAKHLVGLFFDLGEQRGAEAAEGEPYALSVSVVYDATEGGTEARLSAERVAGQLREMFEKTYGKPDVATEIALDACEAVADTRLTLADLRRVDQWRLEHISLRDGDQGDFLPAGEMPA</sequence>
<protein>
    <submittedName>
        <fullName evidence="1">FAD synthase</fullName>
    </submittedName>
</protein>
<dbReference type="AlphaFoldDB" id="A0A060NR16"/>
<evidence type="ECO:0000313" key="2">
    <source>
        <dbReference type="Proteomes" id="UP000066014"/>
    </source>
</evidence>
<keyword evidence="2" id="KW-1185">Reference proteome</keyword>
<accession>A0A060NR16</accession>
<dbReference type="RefSeq" id="WP_045536697.1">
    <property type="nucleotide sequence ID" value="NZ_AP014569.1"/>
</dbReference>
<dbReference type="EMBL" id="AP014569">
    <property type="protein sequence ID" value="BAO84217.1"/>
    <property type="molecule type" value="Genomic_DNA"/>
</dbReference>
<dbReference type="Proteomes" id="UP000066014">
    <property type="component" value="Chromosome"/>
</dbReference>
<proteinExistence type="predicted"/>
<evidence type="ECO:0000313" key="1">
    <source>
        <dbReference type="EMBL" id="BAO84217.1"/>
    </source>
</evidence>
<dbReference type="KEGG" id="cbab:SMCB_1989"/>